<dbReference type="SUPFAM" id="SSF50692">
    <property type="entry name" value="ADC-like"/>
    <property type="match status" value="1"/>
</dbReference>
<protein>
    <submittedName>
        <fullName evidence="10">Putative biotin sulfoxide reductase BisC</fullName>
    </submittedName>
</protein>
<dbReference type="InterPro" id="IPR006655">
    <property type="entry name" value="Mopterin_OxRdtase_prok_CS"/>
</dbReference>
<dbReference type="GO" id="GO:0043546">
    <property type="term" value="F:molybdopterin cofactor binding"/>
    <property type="evidence" value="ECO:0007669"/>
    <property type="project" value="InterPro"/>
</dbReference>
<organism evidence="10 11">
    <name type="scientific">Acrocarpospora pleiomorpha</name>
    <dbReference type="NCBI Taxonomy" id="90975"/>
    <lineage>
        <taxon>Bacteria</taxon>
        <taxon>Bacillati</taxon>
        <taxon>Actinomycetota</taxon>
        <taxon>Actinomycetes</taxon>
        <taxon>Streptosporangiales</taxon>
        <taxon>Streptosporangiaceae</taxon>
        <taxon>Acrocarpospora</taxon>
    </lineage>
</organism>
<dbReference type="Gene3D" id="3.40.228.10">
    <property type="entry name" value="Dimethylsulfoxide Reductase, domain 2"/>
    <property type="match status" value="1"/>
</dbReference>
<dbReference type="GO" id="GO:0009055">
    <property type="term" value="F:electron transfer activity"/>
    <property type="evidence" value="ECO:0007669"/>
    <property type="project" value="TreeGrafter"/>
</dbReference>
<dbReference type="Pfam" id="PF18364">
    <property type="entry name" value="Molybdopterin_N"/>
    <property type="match status" value="1"/>
</dbReference>
<evidence type="ECO:0000256" key="3">
    <source>
        <dbReference type="ARBA" id="ARBA00022505"/>
    </source>
</evidence>
<dbReference type="Pfam" id="PF00384">
    <property type="entry name" value="Molybdopterin"/>
    <property type="match status" value="1"/>
</dbReference>
<proteinExistence type="inferred from homology"/>
<keyword evidence="4" id="KW-0479">Metal-binding</keyword>
<dbReference type="InterPro" id="IPR006656">
    <property type="entry name" value="Mopterin_OxRdtase"/>
</dbReference>
<dbReference type="PANTHER" id="PTHR43742:SF10">
    <property type="entry name" value="TRIMETHYLAMINE-N-OXIDE REDUCTASE 2"/>
    <property type="match status" value="1"/>
</dbReference>
<evidence type="ECO:0000313" key="11">
    <source>
        <dbReference type="Proteomes" id="UP000377595"/>
    </source>
</evidence>
<dbReference type="EMBL" id="BLAF01000004">
    <property type="protein sequence ID" value="GES17343.1"/>
    <property type="molecule type" value="Genomic_DNA"/>
</dbReference>
<dbReference type="Gene3D" id="2.40.40.20">
    <property type="match status" value="1"/>
</dbReference>
<evidence type="ECO:0000256" key="4">
    <source>
        <dbReference type="ARBA" id="ARBA00022723"/>
    </source>
</evidence>
<dbReference type="PANTHER" id="PTHR43742">
    <property type="entry name" value="TRIMETHYLAMINE-N-OXIDE REDUCTASE"/>
    <property type="match status" value="1"/>
</dbReference>
<evidence type="ECO:0000259" key="9">
    <source>
        <dbReference type="Pfam" id="PF18364"/>
    </source>
</evidence>
<name>A0A5M3XEI9_9ACTN</name>
<dbReference type="CDD" id="cd02793">
    <property type="entry name" value="MopB_CT_DMSOR-BSOR-TMAOR"/>
    <property type="match status" value="1"/>
</dbReference>
<dbReference type="GO" id="GO:0030151">
    <property type="term" value="F:molybdenum ion binding"/>
    <property type="evidence" value="ECO:0007669"/>
    <property type="project" value="TreeGrafter"/>
</dbReference>
<comment type="caution">
    <text evidence="10">The sequence shown here is derived from an EMBL/GenBank/DDBJ whole genome shotgun (WGS) entry which is preliminary data.</text>
</comment>
<dbReference type="RefSeq" id="WP_155342529.1">
    <property type="nucleotide sequence ID" value="NZ_BAAAHM010000001.1"/>
</dbReference>
<dbReference type="OrthoDB" id="7376058at2"/>
<evidence type="ECO:0000259" key="8">
    <source>
        <dbReference type="Pfam" id="PF01568"/>
    </source>
</evidence>
<dbReference type="Gene3D" id="3.90.55.10">
    <property type="entry name" value="Dimethylsulfoxide Reductase, domain 3"/>
    <property type="match status" value="1"/>
</dbReference>
<accession>A0A5M3XEI9</accession>
<comment type="cofactor">
    <cofactor evidence="1">
        <name>Mo-bis(molybdopterin guanine dinucleotide)</name>
        <dbReference type="ChEBI" id="CHEBI:60539"/>
    </cofactor>
</comment>
<evidence type="ECO:0000256" key="2">
    <source>
        <dbReference type="ARBA" id="ARBA00010312"/>
    </source>
</evidence>
<feature type="domain" description="Molybdopterin oxidoreductase" evidence="7">
    <location>
        <begin position="54"/>
        <end position="510"/>
    </location>
</feature>
<dbReference type="InterPro" id="IPR050612">
    <property type="entry name" value="Prok_Mopterin_Oxidored"/>
</dbReference>
<evidence type="ECO:0000256" key="1">
    <source>
        <dbReference type="ARBA" id="ARBA00001942"/>
    </source>
</evidence>
<sequence length="795" mass="85432">MDRAVPARLTSTHWGVFEPVVVDGEVVEVLPFERDPAPSYLGASIRDGMLGDTRVRCPMVSESWLLRSPRRGPGRRGAGRFVQVSWAEALDLVAWELDRVRTCHGNTAIYAGSYGWASAGRFHHAQSQLRRFMNLLGGATTARGAYSFAAAQAVLPHVIGSTDGCVDGHSDWDTIIENTDMVLAFGGLPAKNAQVGSGGFGEHHTPGHLRRVAARGIRVVNVSPLRDDCPEELNAQWVPVVPGSDLALVLALCHTLVVEGLYDRDFTATRCVGFDEFRAYLVGAVDGVSKDARWAGAHTGVGAEDIVALARSLAGGRSMVMMAWALQRGENGESMCWAVVALACLIGQIGLPGGGFGIGYSAVNGPGNGRRRVRWPSLPQGLNPVTESIPVARIADALLDPGGRYEYGGRKHTYPDIRLVYWAGGNPFHHHQDLGRLAEAFQRPETVVVHDLHWTATAKHADIVLPVASALERNDLGASGRDNYLIAMAQALPALASSRTDFDIFTELAGRLGFGDAFTEGRDEKAWLRHLYGRFQESVDFPTPSFSEFWRRGWLSVPDEPADTVLFGQFISDPGGAPLNTPSGRIELFSQTVAGFGYPEIPGRAHWREPTEWLNGPGATTYPLHLISNQPATRLHSQLDAGSVSAAAKIRNREPIRLNPGDASARGISPGDVVLVRNERGSCFAGAVLDDAVRQGVVHLATGAWFDPVDPATAGSPCAHGNPNVLTLDKGTTRLGQAPIAMSCLVEVERFDAEPPAVRAWLPPPPADRGVRLADAIAARLNEGPSRPLTSSTTD</sequence>
<dbReference type="Proteomes" id="UP000377595">
    <property type="component" value="Unassembled WGS sequence"/>
</dbReference>
<dbReference type="AlphaFoldDB" id="A0A5M3XEI9"/>
<dbReference type="InterPro" id="IPR009010">
    <property type="entry name" value="Asp_de-COase-like_dom_sf"/>
</dbReference>
<dbReference type="Pfam" id="PF01568">
    <property type="entry name" value="Molydop_binding"/>
    <property type="match status" value="1"/>
</dbReference>
<feature type="domain" description="Molybdopterin dinucleotide-binding" evidence="8">
    <location>
        <begin position="624"/>
        <end position="744"/>
    </location>
</feature>
<gene>
    <name evidence="10" type="ORF">Aple_002380</name>
</gene>
<keyword evidence="5" id="KW-0574">Periplasm</keyword>
<dbReference type="GO" id="GO:0016491">
    <property type="term" value="F:oxidoreductase activity"/>
    <property type="evidence" value="ECO:0007669"/>
    <property type="project" value="UniProtKB-KW"/>
</dbReference>
<dbReference type="SUPFAM" id="SSF53706">
    <property type="entry name" value="Formate dehydrogenase/DMSO reductase, domains 1-3"/>
    <property type="match status" value="1"/>
</dbReference>
<dbReference type="InterPro" id="IPR006657">
    <property type="entry name" value="MoPterin_dinucl-bd_dom"/>
</dbReference>
<reference evidence="10 11" key="1">
    <citation type="submission" date="2019-10" db="EMBL/GenBank/DDBJ databases">
        <title>Whole genome shotgun sequence of Acrocarpospora pleiomorpha NBRC 16267.</title>
        <authorList>
            <person name="Ichikawa N."/>
            <person name="Kimura A."/>
            <person name="Kitahashi Y."/>
            <person name="Komaki H."/>
            <person name="Oguchi A."/>
        </authorList>
    </citation>
    <scope>NUCLEOTIDE SEQUENCE [LARGE SCALE GENOMIC DNA]</scope>
    <source>
        <strain evidence="10 11">NBRC 16267</strain>
    </source>
</reference>
<dbReference type="Gene3D" id="3.40.50.740">
    <property type="match status" value="1"/>
</dbReference>
<dbReference type="GO" id="GO:0009061">
    <property type="term" value="P:anaerobic respiration"/>
    <property type="evidence" value="ECO:0007669"/>
    <property type="project" value="TreeGrafter"/>
</dbReference>
<feature type="domain" description="Molybdopterin oxidoreductase N-terminal" evidence="9">
    <location>
        <begin position="10"/>
        <end position="47"/>
    </location>
</feature>
<dbReference type="InterPro" id="IPR041954">
    <property type="entry name" value="CT_DMSOR/BSOR/TMAOR"/>
</dbReference>
<comment type="similarity">
    <text evidence="2">Belongs to the prokaryotic molybdopterin-containing oxidoreductase family.</text>
</comment>
<dbReference type="InterPro" id="IPR041460">
    <property type="entry name" value="Molybdopterin_N"/>
</dbReference>
<keyword evidence="11" id="KW-1185">Reference proteome</keyword>
<dbReference type="GO" id="GO:0030288">
    <property type="term" value="C:outer membrane-bounded periplasmic space"/>
    <property type="evidence" value="ECO:0007669"/>
    <property type="project" value="TreeGrafter"/>
</dbReference>
<keyword evidence="6" id="KW-0560">Oxidoreductase</keyword>
<dbReference type="PROSITE" id="PS00490">
    <property type="entry name" value="MOLYBDOPTERIN_PROK_2"/>
    <property type="match status" value="1"/>
</dbReference>
<evidence type="ECO:0000256" key="6">
    <source>
        <dbReference type="ARBA" id="ARBA00023002"/>
    </source>
</evidence>
<keyword evidence="3" id="KW-0500">Molybdenum</keyword>
<evidence type="ECO:0000313" key="10">
    <source>
        <dbReference type="EMBL" id="GES17343.1"/>
    </source>
</evidence>
<evidence type="ECO:0000259" key="7">
    <source>
        <dbReference type="Pfam" id="PF00384"/>
    </source>
</evidence>
<evidence type="ECO:0000256" key="5">
    <source>
        <dbReference type="ARBA" id="ARBA00022764"/>
    </source>
</evidence>